<feature type="signal peptide" evidence="3">
    <location>
        <begin position="1"/>
        <end position="19"/>
    </location>
</feature>
<name>A0A0A1TE04_9HYPO</name>
<sequence length="163" mass="17415">MKFLGTVTALAAVNLSAFASPVGEIGTSIVEQRAPFVTCKPINFSTNKVDLQKVDLATAASEARRAGLVPGLSGDPHRFMNGEGIKWGVRNCDLNGAILFEFPIYKVGIKKTWQKDAKTKGQTLADIRTVYANVNGGIVLCGAMTHTKINIPIEKQGAALLQT</sequence>
<dbReference type="GO" id="GO:0003723">
    <property type="term" value="F:RNA binding"/>
    <property type="evidence" value="ECO:0007669"/>
    <property type="project" value="InterPro"/>
</dbReference>
<reference evidence="4 5" key="1">
    <citation type="journal article" date="2015" name="Genome Announc.">
        <title>Draft Genome Sequence and Gene Annotation of the Entomopathogenic Fungus Verticillium hemipterigenum.</title>
        <authorList>
            <person name="Horn F."/>
            <person name="Habel A."/>
            <person name="Scharf D.H."/>
            <person name="Dworschak J."/>
            <person name="Brakhage A.A."/>
            <person name="Guthke R."/>
            <person name="Hertweck C."/>
            <person name="Linde J."/>
        </authorList>
    </citation>
    <scope>NUCLEOTIDE SEQUENCE [LARGE SCALE GENOMIC DNA]</scope>
</reference>
<keyword evidence="5" id="KW-1185">Reference proteome</keyword>
<accession>A0A0A1TE04</accession>
<evidence type="ECO:0000256" key="2">
    <source>
        <dbReference type="ARBA" id="ARBA00022801"/>
    </source>
</evidence>
<dbReference type="Gene3D" id="3.10.450.30">
    <property type="entry name" value="Microbial ribonucleases"/>
    <property type="match status" value="1"/>
</dbReference>
<keyword evidence="3" id="KW-0732">Signal</keyword>
<keyword evidence="1" id="KW-0540">Nuclease</keyword>
<dbReference type="EMBL" id="CDHN01000002">
    <property type="protein sequence ID" value="CEJ87739.1"/>
    <property type="molecule type" value="Genomic_DNA"/>
</dbReference>
<organism evidence="4 5">
    <name type="scientific">[Torrubiella] hemipterigena</name>
    <dbReference type="NCBI Taxonomy" id="1531966"/>
    <lineage>
        <taxon>Eukaryota</taxon>
        <taxon>Fungi</taxon>
        <taxon>Dikarya</taxon>
        <taxon>Ascomycota</taxon>
        <taxon>Pezizomycotina</taxon>
        <taxon>Sordariomycetes</taxon>
        <taxon>Hypocreomycetidae</taxon>
        <taxon>Hypocreales</taxon>
        <taxon>Clavicipitaceae</taxon>
        <taxon>Clavicipitaceae incertae sedis</taxon>
        <taxon>'Torrubiella' clade</taxon>
    </lineage>
</organism>
<evidence type="ECO:0000313" key="4">
    <source>
        <dbReference type="EMBL" id="CEJ87739.1"/>
    </source>
</evidence>
<protein>
    <submittedName>
        <fullName evidence="4">Uncharacterized protein</fullName>
    </submittedName>
</protein>
<keyword evidence="2" id="KW-0378">Hydrolase</keyword>
<dbReference type="HOGENOM" id="CLU_108592_0_0_1"/>
<evidence type="ECO:0000256" key="1">
    <source>
        <dbReference type="ARBA" id="ARBA00022722"/>
    </source>
</evidence>
<dbReference type="InterPro" id="IPR016191">
    <property type="entry name" value="Ribonuclease/ribotoxin"/>
</dbReference>
<dbReference type="GO" id="GO:0004521">
    <property type="term" value="F:RNA endonuclease activity"/>
    <property type="evidence" value="ECO:0007669"/>
    <property type="project" value="InterPro"/>
</dbReference>
<gene>
    <name evidence="4" type="ORF">VHEMI04500</name>
</gene>
<dbReference type="OrthoDB" id="4470832at2759"/>
<dbReference type="Pfam" id="PF00545">
    <property type="entry name" value="Ribonuclease"/>
    <property type="match status" value="1"/>
</dbReference>
<evidence type="ECO:0000313" key="5">
    <source>
        <dbReference type="Proteomes" id="UP000039046"/>
    </source>
</evidence>
<dbReference type="InterPro" id="IPR000026">
    <property type="entry name" value="N1-like"/>
</dbReference>
<dbReference type="GO" id="GO:0016787">
    <property type="term" value="F:hydrolase activity"/>
    <property type="evidence" value="ECO:0007669"/>
    <property type="project" value="UniProtKB-KW"/>
</dbReference>
<feature type="chain" id="PRO_5001979583" evidence="3">
    <location>
        <begin position="20"/>
        <end position="163"/>
    </location>
</feature>
<proteinExistence type="predicted"/>
<dbReference type="AlphaFoldDB" id="A0A0A1TE04"/>
<evidence type="ECO:0000256" key="3">
    <source>
        <dbReference type="SAM" id="SignalP"/>
    </source>
</evidence>
<dbReference type="SUPFAM" id="SSF53933">
    <property type="entry name" value="Microbial ribonucleases"/>
    <property type="match status" value="1"/>
</dbReference>
<dbReference type="Proteomes" id="UP000039046">
    <property type="component" value="Unassembled WGS sequence"/>
</dbReference>